<dbReference type="AlphaFoldDB" id="A0A8H3YR78"/>
<evidence type="ECO:0000256" key="2">
    <source>
        <dbReference type="SAM" id="Phobius"/>
    </source>
</evidence>
<protein>
    <submittedName>
        <fullName evidence="3">Uncharacterized protein</fullName>
    </submittedName>
</protein>
<accession>A0A8H3YR78</accession>
<keyword evidence="2" id="KW-1133">Transmembrane helix</keyword>
<sequence>MHLNTNNTLAWHLTDLNLLYGVANSLCIVATTFLSLLALLLSLLTLHFTIVIVINTFRDAIRHEIKQTLKQEKREEEIEEADKQRQRQEAEIAPWDSVSNGPRNLEHTEVEEDTDTVFSAACEKYKGDCRGGSETSPSHGACWERFQKDRAIGIQDAEDEKWRRVGLEAEAHLLTEVSDDATAAEKETMIARCRNEFKAVLKERRVRMDKTEQNIRRMIDDVQAKRDEEELNIVAIVERFWETLTPFLTKRR</sequence>
<dbReference type="EMBL" id="WNWS01000328">
    <property type="protein sequence ID" value="KAE9970510.1"/>
    <property type="molecule type" value="Genomic_DNA"/>
</dbReference>
<keyword evidence="2" id="KW-0812">Transmembrane</keyword>
<reference evidence="3 4" key="1">
    <citation type="submission" date="2018-12" db="EMBL/GenBank/DDBJ databases">
        <title>Venturia inaequalis Genome Resource.</title>
        <authorList>
            <person name="Lichtner F.J."/>
        </authorList>
    </citation>
    <scope>NUCLEOTIDE SEQUENCE [LARGE SCALE GENOMIC DNA]</scope>
    <source>
        <strain evidence="3 4">120213</strain>
    </source>
</reference>
<keyword evidence="2" id="KW-0472">Membrane</keyword>
<feature type="compositionally biased region" description="Basic and acidic residues" evidence="1">
    <location>
        <begin position="70"/>
        <end position="90"/>
    </location>
</feature>
<evidence type="ECO:0000313" key="3">
    <source>
        <dbReference type="EMBL" id="KAE9970510.1"/>
    </source>
</evidence>
<proteinExistence type="predicted"/>
<organism evidence="3 4">
    <name type="scientific">Venturia inaequalis</name>
    <name type="common">Apple scab fungus</name>
    <dbReference type="NCBI Taxonomy" id="5025"/>
    <lineage>
        <taxon>Eukaryota</taxon>
        <taxon>Fungi</taxon>
        <taxon>Dikarya</taxon>
        <taxon>Ascomycota</taxon>
        <taxon>Pezizomycotina</taxon>
        <taxon>Dothideomycetes</taxon>
        <taxon>Pleosporomycetidae</taxon>
        <taxon>Venturiales</taxon>
        <taxon>Venturiaceae</taxon>
        <taxon>Venturia</taxon>
    </lineage>
</organism>
<gene>
    <name evidence="3" type="ORF">EG328_006202</name>
</gene>
<feature type="region of interest" description="Disordered" evidence="1">
    <location>
        <begin position="70"/>
        <end position="112"/>
    </location>
</feature>
<feature type="transmembrane region" description="Helical" evidence="2">
    <location>
        <begin position="20"/>
        <end position="53"/>
    </location>
</feature>
<name>A0A8H3YR78_VENIN</name>
<comment type="caution">
    <text evidence="3">The sequence shown here is derived from an EMBL/GenBank/DDBJ whole genome shotgun (WGS) entry which is preliminary data.</text>
</comment>
<evidence type="ECO:0000313" key="4">
    <source>
        <dbReference type="Proteomes" id="UP000447873"/>
    </source>
</evidence>
<dbReference type="Proteomes" id="UP000447873">
    <property type="component" value="Unassembled WGS sequence"/>
</dbReference>
<evidence type="ECO:0000256" key="1">
    <source>
        <dbReference type="SAM" id="MobiDB-lite"/>
    </source>
</evidence>